<dbReference type="PANTHER" id="PTHR43464">
    <property type="entry name" value="METHYLTRANSFERASE"/>
    <property type="match status" value="1"/>
</dbReference>
<dbReference type="InterPro" id="IPR029063">
    <property type="entry name" value="SAM-dependent_MTases_sf"/>
</dbReference>
<evidence type="ECO:0000313" key="4">
    <source>
        <dbReference type="EMBL" id="GAA2732883.1"/>
    </source>
</evidence>
<proteinExistence type="predicted"/>
<evidence type="ECO:0000313" key="5">
    <source>
        <dbReference type="Proteomes" id="UP001501842"/>
    </source>
</evidence>
<evidence type="ECO:0008006" key="6">
    <source>
        <dbReference type="Google" id="ProtNLM"/>
    </source>
</evidence>
<dbReference type="CDD" id="cd02440">
    <property type="entry name" value="AdoMet_MTases"/>
    <property type="match status" value="1"/>
</dbReference>
<reference evidence="4 5" key="1">
    <citation type="journal article" date="2019" name="Int. J. Syst. Evol. Microbiol.">
        <title>The Global Catalogue of Microorganisms (GCM) 10K type strain sequencing project: providing services to taxonomists for standard genome sequencing and annotation.</title>
        <authorList>
            <consortium name="The Broad Institute Genomics Platform"/>
            <consortium name="The Broad Institute Genome Sequencing Center for Infectious Disease"/>
            <person name="Wu L."/>
            <person name="Ma J."/>
        </authorList>
    </citation>
    <scope>NUCLEOTIDE SEQUENCE [LARGE SCALE GENOMIC DNA]</scope>
    <source>
        <strain evidence="4 5">JCM 8201</strain>
    </source>
</reference>
<evidence type="ECO:0000256" key="3">
    <source>
        <dbReference type="ARBA" id="ARBA00022691"/>
    </source>
</evidence>
<organism evidence="4 5">
    <name type="scientific">Actinocorallia aurantiaca</name>
    <dbReference type="NCBI Taxonomy" id="46204"/>
    <lineage>
        <taxon>Bacteria</taxon>
        <taxon>Bacillati</taxon>
        <taxon>Actinomycetota</taxon>
        <taxon>Actinomycetes</taxon>
        <taxon>Streptosporangiales</taxon>
        <taxon>Thermomonosporaceae</taxon>
        <taxon>Actinocorallia</taxon>
    </lineage>
</organism>
<name>A0ABN3UHC5_9ACTN</name>
<keyword evidence="3" id="KW-0949">S-adenosyl-L-methionine</keyword>
<comment type="caution">
    <text evidence="4">The sequence shown here is derived from an EMBL/GenBank/DDBJ whole genome shotgun (WGS) entry which is preliminary data.</text>
</comment>
<dbReference type="Gene3D" id="3.40.50.150">
    <property type="entry name" value="Vaccinia Virus protein VP39"/>
    <property type="match status" value="1"/>
</dbReference>
<sequence length="176" mass="19327">MFEEVHQLVLGLIPVKPGRVLDVGAGSGRDAAALSRLGHRVVAVEPVAEFRALGGLLHAAEGIVWVDDVLPTLARVEGRFDLVWLSAVWMHLEQAERAEAMRRLAELVAPGGAVMVTLRHGPVPTGRHMFDVGDKETIDLARSCGLRVEIHEQDRDFMGRAEVQWSSLGFRKTLKP</sequence>
<dbReference type="Proteomes" id="UP001501842">
    <property type="component" value="Unassembled WGS sequence"/>
</dbReference>
<gene>
    <name evidence="4" type="ORF">GCM10010439_51550</name>
</gene>
<dbReference type="Pfam" id="PF13489">
    <property type="entry name" value="Methyltransf_23"/>
    <property type="match status" value="1"/>
</dbReference>
<keyword evidence="5" id="KW-1185">Reference proteome</keyword>
<protein>
    <recommendedName>
        <fullName evidence="6">Methyltransferase family protein</fullName>
    </recommendedName>
</protein>
<dbReference type="EMBL" id="BAAATZ010000024">
    <property type="protein sequence ID" value="GAA2732883.1"/>
    <property type="molecule type" value="Genomic_DNA"/>
</dbReference>
<dbReference type="SUPFAM" id="SSF53335">
    <property type="entry name" value="S-adenosyl-L-methionine-dependent methyltransferases"/>
    <property type="match status" value="1"/>
</dbReference>
<keyword evidence="2" id="KW-0808">Transferase</keyword>
<keyword evidence="1" id="KW-0489">Methyltransferase</keyword>
<evidence type="ECO:0000256" key="1">
    <source>
        <dbReference type="ARBA" id="ARBA00022603"/>
    </source>
</evidence>
<evidence type="ECO:0000256" key="2">
    <source>
        <dbReference type="ARBA" id="ARBA00022679"/>
    </source>
</evidence>
<accession>A0ABN3UHC5</accession>
<dbReference type="PANTHER" id="PTHR43464:SF19">
    <property type="entry name" value="UBIQUINONE BIOSYNTHESIS O-METHYLTRANSFERASE, MITOCHONDRIAL"/>
    <property type="match status" value="1"/>
</dbReference>